<reference evidence="5" key="2">
    <citation type="submission" date="2015-05" db="EMBL/GenBank/DDBJ databases">
        <authorList>
            <person name="Wang D.B."/>
            <person name="Wang M."/>
        </authorList>
    </citation>
    <scope>NUCLEOTIDE SEQUENCE [LARGE SCALE GENOMIC DNA]</scope>
    <source>
        <strain evidence="5">T1-815</strain>
    </source>
</reference>
<dbReference type="GO" id="GO:0031218">
    <property type="term" value="F:arabinogalactan endo-1,4-beta-galactosidase activity"/>
    <property type="evidence" value="ECO:0007669"/>
    <property type="project" value="UniProtKB-EC"/>
</dbReference>
<gene>
    <name evidence="7" type="ORF">FYL31_11055</name>
    <name evidence="6" type="ORF">G4312_00780</name>
    <name evidence="5" type="ORF">T1815_06031</name>
</gene>
<evidence type="ECO:0000256" key="1">
    <source>
        <dbReference type="ARBA" id="ARBA00010687"/>
    </source>
</evidence>
<dbReference type="GO" id="GO:0045490">
    <property type="term" value="P:pectin catabolic process"/>
    <property type="evidence" value="ECO:0007669"/>
    <property type="project" value="TreeGrafter"/>
</dbReference>
<dbReference type="InterPro" id="IPR011683">
    <property type="entry name" value="Glyco_hydro_53"/>
</dbReference>
<dbReference type="EC" id="3.2.1.89" evidence="4"/>
<accession>A0A0M6WCC3</accession>
<dbReference type="Gene3D" id="3.20.20.80">
    <property type="entry name" value="Glycosidases"/>
    <property type="match status" value="1"/>
</dbReference>
<keyword evidence="2 4" id="KW-0378">Hydrolase</keyword>
<evidence type="ECO:0000256" key="3">
    <source>
        <dbReference type="ARBA" id="ARBA00023295"/>
    </source>
</evidence>
<reference evidence="6" key="5">
    <citation type="journal article" date="2020" name="Cell Host Microbe">
        <title>Functional and Genomic Variation between Human-Derived Isolates of Lachnospiraceae Reveals Inter- and Intra-Species Diversity.</title>
        <authorList>
            <person name="Sorbara M.T."/>
            <person name="Littmann E.R."/>
            <person name="Fontana E."/>
            <person name="Moody T.U."/>
            <person name="Kohout C.E."/>
            <person name="Gjonbalaj M."/>
            <person name="Eaton V."/>
            <person name="Seok R."/>
            <person name="Leiner I.M."/>
            <person name="Pamer E.G."/>
        </authorList>
    </citation>
    <scope>NUCLEOTIDE SEQUENCE</scope>
    <source>
        <strain evidence="6">MSK.16.45</strain>
    </source>
</reference>
<organism evidence="5 8">
    <name type="scientific">Agathobacter rectalis</name>
    <dbReference type="NCBI Taxonomy" id="39491"/>
    <lineage>
        <taxon>Bacteria</taxon>
        <taxon>Bacillati</taxon>
        <taxon>Bacillota</taxon>
        <taxon>Clostridia</taxon>
        <taxon>Lachnospirales</taxon>
        <taxon>Lachnospiraceae</taxon>
        <taxon>Agathobacter</taxon>
    </lineage>
</organism>
<dbReference type="AlphaFoldDB" id="A0A0M6WCC3"/>
<dbReference type="RefSeq" id="WP_055061082.1">
    <property type="nucleotide sequence ID" value="NZ_CVRQ01000009.1"/>
</dbReference>
<dbReference type="PANTHER" id="PTHR34983:SF2">
    <property type="entry name" value="ENDO-BETA-1,4-GALACTANASE"/>
    <property type="match status" value="1"/>
</dbReference>
<keyword evidence="3 4" id="KW-0326">Glycosidase</keyword>
<dbReference type="EMBL" id="VSTF01000013">
    <property type="protein sequence ID" value="TYL58139.1"/>
    <property type="molecule type" value="Genomic_DNA"/>
</dbReference>
<evidence type="ECO:0000313" key="6">
    <source>
        <dbReference type="EMBL" id="NSC75848.1"/>
    </source>
</evidence>
<name>A0A0M6WCC3_9FIRM</name>
<reference evidence="7 9" key="3">
    <citation type="submission" date="2019-08" db="EMBL/GenBank/DDBJ databases">
        <authorList>
            <person name="Duncan S."/>
            <person name="Walker A."/>
        </authorList>
    </citation>
    <scope>NUCLEOTIDE SEQUENCE [LARGE SCALE GENOMIC DNA]</scope>
    <source>
        <strain evidence="7 9">T3WBe13</strain>
    </source>
</reference>
<evidence type="ECO:0000313" key="5">
    <source>
        <dbReference type="EMBL" id="CRL33571.1"/>
    </source>
</evidence>
<comment type="similarity">
    <text evidence="1 4">Belongs to the glycosyl hydrolase 53 family.</text>
</comment>
<dbReference type="SUPFAM" id="SSF51445">
    <property type="entry name" value="(Trans)glycosidases"/>
    <property type="match status" value="1"/>
</dbReference>
<dbReference type="Pfam" id="PF07745">
    <property type="entry name" value="Glyco_hydro_53"/>
    <property type="match status" value="1"/>
</dbReference>
<reference evidence="6" key="6">
    <citation type="submission" date="2020-02" db="EMBL/GenBank/DDBJ databases">
        <authorList>
            <person name="Littmann E."/>
            <person name="Sorbara M."/>
        </authorList>
    </citation>
    <scope>NUCLEOTIDE SEQUENCE</scope>
    <source>
        <strain evidence="6">MSK.16.45</strain>
    </source>
</reference>
<evidence type="ECO:0000256" key="4">
    <source>
        <dbReference type="RuleBase" id="RU361192"/>
    </source>
</evidence>
<evidence type="ECO:0000256" key="2">
    <source>
        <dbReference type="ARBA" id="ARBA00022801"/>
    </source>
</evidence>
<keyword evidence="8" id="KW-1185">Reference proteome</keyword>
<evidence type="ECO:0000313" key="7">
    <source>
        <dbReference type="EMBL" id="TYL58139.1"/>
    </source>
</evidence>
<comment type="catalytic activity">
    <reaction evidence="4">
        <text>The enzyme specifically hydrolyzes (1-&gt;4)-beta-D-galactosidic linkages in type I arabinogalactans.</text>
        <dbReference type="EC" id="3.2.1.89"/>
    </reaction>
</comment>
<reference evidence="8" key="1">
    <citation type="submission" date="2015-05" db="EMBL/GenBank/DDBJ databases">
        <authorList>
            <consortium name="Pathogen Informatics"/>
        </authorList>
    </citation>
    <scope>NUCLEOTIDE SEQUENCE [LARGE SCALE GENOMIC DNA]</scope>
    <source>
        <strain evidence="8">T1-815</strain>
    </source>
</reference>
<reference evidence="7 9" key="4">
    <citation type="submission" date="2019-09" db="EMBL/GenBank/DDBJ databases">
        <title>Strain-level analysis of Eubacterium rectale using genomes from metagenomes.</title>
        <authorList>
            <person name="Karcher N."/>
            <person name="Segata N."/>
        </authorList>
    </citation>
    <scope>NUCLEOTIDE SEQUENCE [LARGE SCALE GENOMIC DNA]</scope>
    <source>
        <strain evidence="7 9">T3WBe13</strain>
    </source>
</reference>
<protein>
    <recommendedName>
        <fullName evidence="4">Arabinogalactan endo-beta-1,4-galactanase</fullName>
        <ecNumber evidence="4">3.2.1.89</ecNumber>
    </recommendedName>
</protein>
<dbReference type="PANTHER" id="PTHR34983">
    <property type="entry name" value="ARABINOGALACTAN ENDO-BETA-1,4-GALACTANASE A"/>
    <property type="match status" value="1"/>
</dbReference>
<dbReference type="GO" id="GO:0015926">
    <property type="term" value="F:glucosidase activity"/>
    <property type="evidence" value="ECO:0007669"/>
    <property type="project" value="InterPro"/>
</dbReference>
<evidence type="ECO:0000313" key="8">
    <source>
        <dbReference type="Proteomes" id="UP000049472"/>
    </source>
</evidence>
<proteinExistence type="inferred from homology"/>
<dbReference type="EMBL" id="JAAIMP010000001">
    <property type="protein sequence ID" value="NSC75848.1"/>
    <property type="molecule type" value="Genomic_DNA"/>
</dbReference>
<dbReference type="Proteomes" id="UP001193756">
    <property type="component" value="Unassembled WGS sequence"/>
</dbReference>
<evidence type="ECO:0000313" key="9">
    <source>
        <dbReference type="Proteomes" id="UP000324327"/>
    </source>
</evidence>
<sequence>MKKIRKGALCCILLLAIIISSIPMNKEIIKASSDSYLSVRGVDLSSIIAFEKSGQKFYYEDGKQGDIFDILKNSGVNYIRVRVWNNPYDTETGLGYGGGNNDIWKAIEIGKRATEKGMKVFVDFQYSDFWADPAKQYAPKEWKNYSNSKKISSIYQFTFSSLKTLIDSGINVGMVQIGNETNGSMCGMGGLYDGVWNLTSGVGDGLKSGCNAVNDINKYYGYSDSKKILRVLHFTDPTTTSEWYAEQVRNVGVDYDVLSVSAYPFWFGHASDLASTLKNISVKYNKKVMVAETAYPYTFNNADDTVNNIGSKEDMTYCDYPISVSGQKQAISDIFNAVASVNSIEKTKGYGLGGFYWEPSWIGTSKRISDSCGTGWSSSVSENYENLFVLNGSQYATSAQGSSWDNMTLFDKNGVALQSLQIFNDFKK</sequence>
<dbReference type="Proteomes" id="UP000049472">
    <property type="component" value="Unassembled WGS sequence"/>
</dbReference>
<dbReference type="Proteomes" id="UP000324327">
    <property type="component" value="Unassembled WGS sequence"/>
</dbReference>
<dbReference type="EMBL" id="CVRQ01000009">
    <property type="protein sequence ID" value="CRL33571.1"/>
    <property type="molecule type" value="Genomic_DNA"/>
</dbReference>
<dbReference type="InterPro" id="IPR017853">
    <property type="entry name" value="GH"/>
</dbReference>